<dbReference type="AlphaFoldDB" id="X0Z2B5"/>
<evidence type="ECO:0008006" key="2">
    <source>
        <dbReference type="Google" id="ProtNLM"/>
    </source>
</evidence>
<dbReference type="Pfam" id="PF07505">
    <property type="entry name" value="DUF5131"/>
    <property type="match status" value="1"/>
</dbReference>
<dbReference type="InterPro" id="IPR011101">
    <property type="entry name" value="DUF5131"/>
</dbReference>
<reference evidence="1" key="1">
    <citation type="journal article" date="2014" name="Front. Microbiol.">
        <title>High frequency of phylogenetically diverse reductive dehalogenase-homologous genes in deep subseafloor sedimentary metagenomes.</title>
        <authorList>
            <person name="Kawai M."/>
            <person name="Futagami T."/>
            <person name="Toyoda A."/>
            <person name="Takaki Y."/>
            <person name="Nishi S."/>
            <person name="Hori S."/>
            <person name="Arai W."/>
            <person name="Tsubouchi T."/>
            <person name="Morono Y."/>
            <person name="Uchiyama I."/>
            <person name="Ito T."/>
            <person name="Fujiyama A."/>
            <person name="Inagaki F."/>
            <person name="Takami H."/>
        </authorList>
    </citation>
    <scope>NUCLEOTIDE SEQUENCE</scope>
    <source>
        <strain evidence="1">Expedition CK06-06</strain>
    </source>
</reference>
<protein>
    <recommendedName>
        <fullName evidence="2">Phage protein Gp37/Gp68</fullName>
    </recommendedName>
</protein>
<evidence type="ECO:0000313" key="1">
    <source>
        <dbReference type="EMBL" id="GAG54613.1"/>
    </source>
</evidence>
<accession>X0Z2B5</accession>
<gene>
    <name evidence="1" type="ORF">S01H4_16366</name>
</gene>
<organism evidence="1">
    <name type="scientific">marine sediment metagenome</name>
    <dbReference type="NCBI Taxonomy" id="412755"/>
    <lineage>
        <taxon>unclassified sequences</taxon>
        <taxon>metagenomes</taxon>
        <taxon>ecological metagenomes</taxon>
    </lineage>
</organism>
<comment type="caution">
    <text evidence="1">The sequence shown here is derived from an EMBL/GenBank/DDBJ whole genome shotgun (WGS) entry which is preliminary data.</text>
</comment>
<dbReference type="EMBL" id="BART01007177">
    <property type="protein sequence ID" value="GAG54613.1"/>
    <property type="molecule type" value="Genomic_DNA"/>
</dbReference>
<proteinExistence type="predicted"/>
<sequence length="217" mass="25561">MNKTKIEWTDYTWNPVTGCKHNCEWCYARKIANRFKNLFNDFKPTFHEHRLTEPYGRQYKPSKIFVVSMGDLFGKWVPASWIHSVIKVAEDNPQHTFQFLTKNSKRYLWFDFPKNCWIGTTVTGEKTESSSTYPRRKTIQFLSIEPLLGEPYLGRIGAYDWIIIGAMTGHGSKKHQPKKEWIDKIVEWCGGYNIPIFMKNSLSDIWGRPLIQEFPNE</sequence>
<name>X0Z2B5_9ZZZZ</name>